<evidence type="ECO:0000256" key="1">
    <source>
        <dbReference type="SAM" id="Coils"/>
    </source>
</evidence>
<evidence type="ECO:0000313" key="2">
    <source>
        <dbReference type="EMBL" id="PQO28592.1"/>
    </source>
</evidence>
<proteinExistence type="predicted"/>
<accession>A0A2S8F8X6</accession>
<feature type="coiled-coil region" evidence="1">
    <location>
        <begin position="7"/>
        <end position="34"/>
    </location>
</feature>
<gene>
    <name evidence="2" type="ORF">C5Y83_28750</name>
</gene>
<dbReference type="Proteomes" id="UP000238322">
    <property type="component" value="Unassembled WGS sequence"/>
</dbReference>
<feature type="coiled-coil region" evidence="1">
    <location>
        <begin position="89"/>
        <end position="140"/>
    </location>
</feature>
<comment type="caution">
    <text evidence="2">The sequence shown here is derived from an EMBL/GenBank/DDBJ whole genome shotgun (WGS) entry which is preliminary data.</text>
</comment>
<protein>
    <submittedName>
        <fullName evidence="2">Uncharacterized protein</fullName>
    </submittedName>
</protein>
<keyword evidence="1" id="KW-0175">Coiled coil</keyword>
<organism evidence="2 3">
    <name type="scientific">Blastopirellula marina</name>
    <dbReference type="NCBI Taxonomy" id="124"/>
    <lineage>
        <taxon>Bacteria</taxon>
        <taxon>Pseudomonadati</taxon>
        <taxon>Planctomycetota</taxon>
        <taxon>Planctomycetia</taxon>
        <taxon>Pirellulales</taxon>
        <taxon>Pirellulaceae</taxon>
        <taxon>Blastopirellula</taxon>
    </lineage>
</organism>
<reference evidence="2 3" key="1">
    <citation type="submission" date="2018-02" db="EMBL/GenBank/DDBJ databases">
        <title>Comparative genomes isolates from brazilian mangrove.</title>
        <authorList>
            <person name="Araujo J.E."/>
            <person name="Taketani R.G."/>
            <person name="Silva M.C.P."/>
            <person name="Loureco M.V."/>
            <person name="Andreote F.D."/>
        </authorList>
    </citation>
    <scope>NUCLEOTIDE SEQUENCE [LARGE SCALE GENOMIC DNA]</scope>
    <source>
        <strain evidence="2 3">Hex-1 MGV</strain>
    </source>
</reference>
<evidence type="ECO:0000313" key="3">
    <source>
        <dbReference type="Proteomes" id="UP000238322"/>
    </source>
</evidence>
<dbReference type="RefSeq" id="WP_105333261.1">
    <property type="nucleotide sequence ID" value="NZ_PUHY01000016.1"/>
</dbReference>
<sequence length="317" mass="36199">MTDSEKLSKLNGQLAIAESQLREKNDVMAKLRTLGDQRAEVFQAHQKSVNSLEEAASAIAKLEGWSSSAMFHSFLGTKQSEWNNRKQRLDLARQQAEHTETAIEDLDHQRRALRDRMVLLKNAEKEYESALQAKIDYLRQFDDHVAGELTDITTQISELSAFEVELRQALHAGEAALDAIQDVGTSLNSAVRWGIYDILGGGMMVTMGKHHRLKVARRHAEYAHRQLQQYQKELADVNKTLRGSMQLGSFATFADYFYDGLFVDCFVQYQITDARRKWVATEEKVESSLAVCRTRLEEVCRGLRQLQSQKQELLENF</sequence>
<dbReference type="AlphaFoldDB" id="A0A2S8F8X6"/>
<feature type="coiled-coil region" evidence="1">
    <location>
        <begin position="213"/>
        <end position="247"/>
    </location>
</feature>
<dbReference type="OrthoDB" id="3540923at2"/>
<name>A0A2S8F8X6_9BACT</name>
<dbReference type="EMBL" id="PUHY01000016">
    <property type="protein sequence ID" value="PQO28592.1"/>
    <property type="molecule type" value="Genomic_DNA"/>
</dbReference>
<dbReference type="Gene3D" id="1.10.287.1490">
    <property type="match status" value="1"/>
</dbReference>